<dbReference type="PANTHER" id="PTHR44144:SF1">
    <property type="entry name" value="DNAJ HOMOLOG SUBFAMILY C MEMBER 9"/>
    <property type="match status" value="1"/>
</dbReference>
<dbReference type="Pfam" id="PF23302">
    <property type="entry name" value="HTH_DNAJC9"/>
    <property type="match status" value="1"/>
</dbReference>
<dbReference type="Gene3D" id="1.10.287.110">
    <property type="entry name" value="DnaJ domain"/>
    <property type="match status" value="1"/>
</dbReference>
<comment type="caution">
    <text evidence="3">The sequence shown here is derived from an EMBL/GenBank/DDBJ whole genome shotgun (WGS) entry which is preliminary data.</text>
</comment>
<dbReference type="GO" id="GO:0005634">
    <property type="term" value="C:nucleus"/>
    <property type="evidence" value="ECO:0007669"/>
    <property type="project" value="TreeGrafter"/>
</dbReference>
<organism evidence="3 4">
    <name type="scientific">Schizothecium vesticola</name>
    <dbReference type="NCBI Taxonomy" id="314040"/>
    <lineage>
        <taxon>Eukaryota</taxon>
        <taxon>Fungi</taxon>
        <taxon>Dikarya</taxon>
        <taxon>Ascomycota</taxon>
        <taxon>Pezizomycotina</taxon>
        <taxon>Sordariomycetes</taxon>
        <taxon>Sordariomycetidae</taxon>
        <taxon>Sordariales</taxon>
        <taxon>Schizotheciaceae</taxon>
        <taxon>Schizothecium</taxon>
    </lineage>
</organism>
<protein>
    <submittedName>
        <fullName evidence="3">Chaperone protein dnaJ 6</fullName>
    </submittedName>
</protein>
<dbReference type="InterPro" id="IPR036869">
    <property type="entry name" value="J_dom_sf"/>
</dbReference>
<feature type="compositionally biased region" description="Acidic residues" evidence="1">
    <location>
        <begin position="262"/>
        <end position="271"/>
    </location>
</feature>
<dbReference type="InterPro" id="IPR001623">
    <property type="entry name" value="DnaJ_domain"/>
</dbReference>
<dbReference type="PRINTS" id="PR00625">
    <property type="entry name" value="JDOMAIN"/>
</dbReference>
<evidence type="ECO:0000313" key="3">
    <source>
        <dbReference type="EMBL" id="KAK0743103.1"/>
    </source>
</evidence>
<feature type="region of interest" description="Disordered" evidence="1">
    <location>
        <begin position="245"/>
        <end position="286"/>
    </location>
</feature>
<reference evidence="3" key="1">
    <citation type="submission" date="2023-06" db="EMBL/GenBank/DDBJ databases">
        <title>Genome-scale phylogeny and comparative genomics of the fungal order Sordariales.</title>
        <authorList>
            <consortium name="Lawrence Berkeley National Laboratory"/>
            <person name="Hensen N."/>
            <person name="Bonometti L."/>
            <person name="Westerberg I."/>
            <person name="Brannstrom I.O."/>
            <person name="Guillou S."/>
            <person name="Cros-Aarteil S."/>
            <person name="Calhoun S."/>
            <person name="Haridas S."/>
            <person name="Kuo A."/>
            <person name="Mondo S."/>
            <person name="Pangilinan J."/>
            <person name="Riley R."/>
            <person name="LaButti K."/>
            <person name="Andreopoulos B."/>
            <person name="Lipzen A."/>
            <person name="Chen C."/>
            <person name="Yanf M."/>
            <person name="Daum C."/>
            <person name="Ng V."/>
            <person name="Clum A."/>
            <person name="Steindorff A."/>
            <person name="Ohm R."/>
            <person name="Martin F."/>
            <person name="Silar P."/>
            <person name="Natvig D."/>
            <person name="Lalanne C."/>
            <person name="Gautier V."/>
            <person name="Ament-velasquez S.L."/>
            <person name="Kruys A."/>
            <person name="Hutchinson M.I."/>
            <person name="Powell A.J."/>
            <person name="Barry K."/>
            <person name="Miller A.N."/>
            <person name="Grigoriev I.V."/>
            <person name="Debuchy R."/>
            <person name="Gladieux P."/>
            <person name="Thoren M.H."/>
            <person name="Johannesson H."/>
        </authorList>
    </citation>
    <scope>NUCLEOTIDE SEQUENCE</scope>
    <source>
        <strain evidence="3">SMH3187-1</strain>
    </source>
</reference>
<dbReference type="FunFam" id="1.10.287.110:FF:000110">
    <property type="entry name" value="DnaJ domain protein (AFU_orthologue AFUA_2G13210)"/>
    <property type="match status" value="1"/>
</dbReference>
<dbReference type="CDD" id="cd06257">
    <property type="entry name" value="DnaJ"/>
    <property type="match status" value="1"/>
</dbReference>
<gene>
    <name evidence="3" type="ORF">B0T18DRAFT_370769</name>
</gene>
<dbReference type="GO" id="GO:0005737">
    <property type="term" value="C:cytoplasm"/>
    <property type="evidence" value="ECO:0007669"/>
    <property type="project" value="TreeGrafter"/>
</dbReference>
<dbReference type="Proteomes" id="UP001172155">
    <property type="component" value="Unassembled WGS sequence"/>
</dbReference>
<dbReference type="SUPFAM" id="SSF46565">
    <property type="entry name" value="Chaperone J-domain"/>
    <property type="match status" value="1"/>
</dbReference>
<name>A0AA40EPH1_9PEZI</name>
<dbReference type="PROSITE" id="PS00636">
    <property type="entry name" value="DNAJ_1"/>
    <property type="match status" value="1"/>
</dbReference>
<dbReference type="GO" id="GO:0031072">
    <property type="term" value="F:heat shock protein binding"/>
    <property type="evidence" value="ECO:0007669"/>
    <property type="project" value="TreeGrafter"/>
</dbReference>
<dbReference type="EMBL" id="JAUKUD010000005">
    <property type="protein sequence ID" value="KAK0743103.1"/>
    <property type="molecule type" value="Genomic_DNA"/>
</dbReference>
<dbReference type="InterPro" id="IPR018253">
    <property type="entry name" value="DnaJ_domain_CS"/>
</dbReference>
<accession>A0AA40EPH1</accession>
<keyword evidence="4" id="KW-1185">Reference proteome</keyword>
<feature type="domain" description="J" evidence="2">
    <location>
        <begin position="16"/>
        <end position="83"/>
    </location>
</feature>
<proteinExistence type="predicted"/>
<dbReference type="Pfam" id="PF00226">
    <property type="entry name" value="DnaJ"/>
    <property type="match status" value="1"/>
</dbReference>
<dbReference type="InterPro" id="IPR056453">
    <property type="entry name" value="HTH_DNAJC9"/>
</dbReference>
<evidence type="ECO:0000259" key="2">
    <source>
        <dbReference type="PROSITE" id="PS50076"/>
    </source>
</evidence>
<dbReference type="PROSITE" id="PS50076">
    <property type="entry name" value="DNAJ_2"/>
    <property type="match status" value="1"/>
</dbReference>
<dbReference type="InterPro" id="IPR052594">
    <property type="entry name" value="J_domain-containing_protein"/>
</dbReference>
<sequence length="286" mass="32406">MAPHDNLTDDEPPVINPYEVLELERGADEKQVKSAYRKAALRHHPDKVTDGDKDEATRKFQAIAFAYAILSDPGRRKRYDETGSTAEAIVDSEGFNWSEFYKDLISVDAINKFSKNYKGSDEEKDDILAAYNDFEGDMDGIYETVMLSNVLEDDERIRKIIDDAIASEEVEAFPKYTKETKKSKQARIRAARSEAKEADELAKELGVHDKLRGKKTKKESEDGLAALIQRNQASRADAFDRLAEKYGAKPGKKPGKKRPAEEPEIPDDEFEALQAKMFKPKKKRRA</sequence>
<dbReference type="PANTHER" id="PTHR44144">
    <property type="entry name" value="DNAJ HOMOLOG SUBFAMILY C MEMBER 9"/>
    <property type="match status" value="1"/>
</dbReference>
<dbReference type="SMART" id="SM00271">
    <property type="entry name" value="DnaJ"/>
    <property type="match status" value="1"/>
</dbReference>
<evidence type="ECO:0000313" key="4">
    <source>
        <dbReference type="Proteomes" id="UP001172155"/>
    </source>
</evidence>
<evidence type="ECO:0000256" key="1">
    <source>
        <dbReference type="SAM" id="MobiDB-lite"/>
    </source>
</evidence>
<dbReference type="AlphaFoldDB" id="A0AA40EPH1"/>